<organism evidence="20 21">
    <name type="scientific">Hypothenemus hampei</name>
    <name type="common">Coffee berry borer</name>
    <dbReference type="NCBI Taxonomy" id="57062"/>
    <lineage>
        <taxon>Eukaryota</taxon>
        <taxon>Metazoa</taxon>
        <taxon>Ecdysozoa</taxon>
        <taxon>Arthropoda</taxon>
        <taxon>Hexapoda</taxon>
        <taxon>Insecta</taxon>
        <taxon>Pterygota</taxon>
        <taxon>Neoptera</taxon>
        <taxon>Endopterygota</taxon>
        <taxon>Coleoptera</taxon>
        <taxon>Polyphaga</taxon>
        <taxon>Cucujiformia</taxon>
        <taxon>Curculionidae</taxon>
        <taxon>Scolytinae</taxon>
        <taxon>Hypothenemus</taxon>
    </lineage>
</organism>
<keyword evidence="5" id="KW-0444">Lipid biosynthesis</keyword>
<evidence type="ECO:0000256" key="10">
    <source>
        <dbReference type="ARBA" id="ARBA00023098"/>
    </source>
</evidence>
<evidence type="ECO:0000256" key="18">
    <source>
        <dbReference type="ARBA" id="ARBA00039721"/>
    </source>
</evidence>
<evidence type="ECO:0000256" key="6">
    <source>
        <dbReference type="ARBA" id="ARBA00022679"/>
    </source>
</evidence>
<evidence type="ECO:0000256" key="5">
    <source>
        <dbReference type="ARBA" id="ARBA00022516"/>
    </source>
</evidence>
<evidence type="ECO:0000256" key="2">
    <source>
        <dbReference type="ARBA" id="ARBA00004240"/>
    </source>
</evidence>
<comment type="similarity">
    <text evidence="4">Belongs to the membrane-bound acyltransferase family.</text>
</comment>
<dbReference type="InterPro" id="IPR004299">
    <property type="entry name" value="MBOAT_fam"/>
</dbReference>
<evidence type="ECO:0000256" key="14">
    <source>
        <dbReference type="ARBA" id="ARBA00023315"/>
    </source>
</evidence>
<protein>
    <recommendedName>
        <fullName evidence="18">Lysophospholipid acyltransferase 5</fullName>
        <ecNumber evidence="16">2.3.1.23</ecNumber>
        <ecNumber evidence="17">2.3.1.n6</ecNumber>
    </recommendedName>
</protein>
<proteinExistence type="inferred from homology"/>
<keyword evidence="14" id="KW-0012">Acyltransferase</keyword>
<dbReference type="PANTHER" id="PTHR13906">
    <property type="entry name" value="PORCUPINE"/>
    <property type="match status" value="1"/>
</dbReference>
<evidence type="ECO:0000256" key="9">
    <source>
        <dbReference type="ARBA" id="ARBA00022989"/>
    </source>
</evidence>
<dbReference type="InterPro" id="IPR049941">
    <property type="entry name" value="LPLAT_7/PORCN-like"/>
</dbReference>
<sequence>MAGGLIASLAQNIGLTEPALKLVLGILAGYPFALIYRKFLYNKDGVFQCLYFTACGLTLGFWNYGIGMFHCLATILFSYLAITFLKGPLMVSVVFIFNFIYLLTGYVYSSTDSYDITWTMPFCVLVLRLIGVAFDVYDGTRPKEQLSSDALQSALKEKPTLLQVLGHSLFPSACLVGPQFSMRRFLDFINGKFHLKTSDGNILPPDSTQYALIRFGMGLFYIIVFQILSLFVHEDLIISNEYAEMNFIKRMFLLGVWGRFILYKYISCWLLTEGACILFGLSYNGEENGFKKWNGVSNIKLSIFENSSQFNHYIMSFNANTNHWVAQHIYKRLKFLGNKYYSQGGVLLFLAVWHGLHSGYYATFLHEFIVIYVERDFQHMIKPYESVTQFLNNSVVKILCQIILRLYAFVFMGWSLLPFVYLQYSRYLAAFANCSYAGVFVFYLWPILYGPILRIFLRKEKKLA</sequence>
<accession>A0ABD1EXD6</accession>
<keyword evidence="12" id="KW-0594">Phospholipid biosynthesis</keyword>
<keyword evidence="11 19" id="KW-0472">Membrane</keyword>
<comment type="subcellular location">
    <subcellularLocation>
        <location evidence="2">Endoplasmic reticulum</location>
    </subcellularLocation>
    <subcellularLocation>
        <location evidence="1">Membrane</location>
        <topology evidence="1">Multi-pass membrane protein</topology>
    </subcellularLocation>
</comment>
<evidence type="ECO:0000256" key="15">
    <source>
        <dbReference type="ARBA" id="ARBA00025707"/>
    </source>
</evidence>
<comment type="caution">
    <text evidence="20">The sequence shown here is derived from an EMBL/GenBank/DDBJ whole genome shotgun (WGS) entry which is preliminary data.</text>
</comment>
<dbReference type="EC" id="2.3.1.n6" evidence="17"/>
<dbReference type="Pfam" id="PF03062">
    <property type="entry name" value="MBOAT"/>
    <property type="match status" value="1"/>
</dbReference>
<dbReference type="GO" id="GO:0005783">
    <property type="term" value="C:endoplasmic reticulum"/>
    <property type="evidence" value="ECO:0007669"/>
    <property type="project" value="UniProtKB-SubCell"/>
</dbReference>
<dbReference type="PANTHER" id="PTHR13906:SF14">
    <property type="entry name" value="LYSOPHOSPHOLIPID ACYLTRANSFERASE 5"/>
    <property type="match status" value="1"/>
</dbReference>
<dbReference type="EC" id="2.3.1.23" evidence="16"/>
<feature type="transmembrane region" description="Helical" evidence="19">
    <location>
        <begin position="402"/>
        <end position="424"/>
    </location>
</feature>
<keyword evidence="21" id="KW-1185">Reference proteome</keyword>
<evidence type="ECO:0000313" key="21">
    <source>
        <dbReference type="Proteomes" id="UP001566132"/>
    </source>
</evidence>
<feature type="transmembrane region" description="Helical" evidence="19">
    <location>
        <begin position="116"/>
        <end position="137"/>
    </location>
</feature>
<evidence type="ECO:0000256" key="3">
    <source>
        <dbReference type="ARBA" id="ARBA00005074"/>
    </source>
</evidence>
<evidence type="ECO:0000256" key="12">
    <source>
        <dbReference type="ARBA" id="ARBA00023209"/>
    </source>
</evidence>
<gene>
    <name evidence="20" type="ORF">ABEB36_007271</name>
</gene>
<dbReference type="EMBL" id="JBDJPC010000005">
    <property type="protein sequence ID" value="KAL1502071.1"/>
    <property type="molecule type" value="Genomic_DNA"/>
</dbReference>
<evidence type="ECO:0000256" key="19">
    <source>
        <dbReference type="SAM" id="Phobius"/>
    </source>
</evidence>
<dbReference type="AlphaFoldDB" id="A0ABD1EXD6"/>
<dbReference type="Proteomes" id="UP001566132">
    <property type="component" value="Unassembled WGS sequence"/>
</dbReference>
<dbReference type="GO" id="GO:0016020">
    <property type="term" value="C:membrane"/>
    <property type="evidence" value="ECO:0007669"/>
    <property type="project" value="UniProtKB-SubCell"/>
</dbReference>
<evidence type="ECO:0000256" key="4">
    <source>
        <dbReference type="ARBA" id="ARBA00010323"/>
    </source>
</evidence>
<dbReference type="GO" id="GO:0008654">
    <property type="term" value="P:phospholipid biosynthetic process"/>
    <property type="evidence" value="ECO:0007669"/>
    <property type="project" value="UniProtKB-KW"/>
</dbReference>
<feature type="transmembrane region" description="Helical" evidence="19">
    <location>
        <begin position="252"/>
        <end position="272"/>
    </location>
</feature>
<evidence type="ECO:0000256" key="1">
    <source>
        <dbReference type="ARBA" id="ARBA00004141"/>
    </source>
</evidence>
<keyword evidence="8" id="KW-0256">Endoplasmic reticulum</keyword>
<keyword evidence="10" id="KW-0443">Lipid metabolism</keyword>
<name>A0ABD1EXD6_HYPHA</name>
<evidence type="ECO:0000313" key="20">
    <source>
        <dbReference type="EMBL" id="KAL1502071.1"/>
    </source>
</evidence>
<feature type="transmembrane region" description="Helical" evidence="19">
    <location>
        <begin position="436"/>
        <end position="457"/>
    </location>
</feature>
<feature type="transmembrane region" description="Helical" evidence="19">
    <location>
        <begin position="211"/>
        <end position="232"/>
    </location>
</feature>
<keyword evidence="6" id="KW-0808">Transferase</keyword>
<evidence type="ECO:0000256" key="17">
    <source>
        <dbReference type="ARBA" id="ARBA00038923"/>
    </source>
</evidence>
<evidence type="ECO:0000256" key="8">
    <source>
        <dbReference type="ARBA" id="ARBA00022824"/>
    </source>
</evidence>
<evidence type="ECO:0000256" key="13">
    <source>
        <dbReference type="ARBA" id="ARBA00023264"/>
    </source>
</evidence>
<keyword evidence="13" id="KW-1208">Phospholipid metabolism</keyword>
<comment type="pathway">
    <text evidence="3">Lipid metabolism; phospholipid metabolism.</text>
</comment>
<keyword evidence="9 19" id="KW-1133">Transmembrane helix</keyword>
<keyword evidence="7 19" id="KW-0812">Transmembrane</keyword>
<reference evidence="20 21" key="1">
    <citation type="submission" date="2024-05" db="EMBL/GenBank/DDBJ databases">
        <title>Genetic variation in Jamaican populations of the coffee berry borer (Hypothenemus hampei).</title>
        <authorList>
            <person name="Errbii M."/>
            <person name="Myrie A."/>
        </authorList>
    </citation>
    <scope>NUCLEOTIDE SEQUENCE [LARGE SCALE GENOMIC DNA]</scope>
    <source>
        <strain evidence="20">JA-Hopewell-2020-01-JO</strain>
        <tissue evidence="20">Whole body</tissue>
    </source>
</reference>
<evidence type="ECO:0000256" key="11">
    <source>
        <dbReference type="ARBA" id="ARBA00023136"/>
    </source>
</evidence>
<feature type="transmembrane region" description="Helical" evidence="19">
    <location>
        <begin position="88"/>
        <end position="109"/>
    </location>
</feature>
<dbReference type="GO" id="GO:0047184">
    <property type="term" value="F:1-acylglycerophosphocholine O-acyltransferase activity"/>
    <property type="evidence" value="ECO:0007669"/>
    <property type="project" value="UniProtKB-EC"/>
</dbReference>
<feature type="transmembrane region" description="Helical" evidence="19">
    <location>
        <begin position="49"/>
        <end position="82"/>
    </location>
</feature>
<comment type="pathway">
    <text evidence="15">Phospholipid metabolism.</text>
</comment>
<evidence type="ECO:0000256" key="16">
    <source>
        <dbReference type="ARBA" id="ARBA00026120"/>
    </source>
</evidence>
<evidence type="ECO:0000256" key="7">
    <source>
        <dbReference type="ARBA" id="ARBA00022692"/>
    </source>
</evidence>
<feature type="transmembrane region" description="Helical" evidence="19">
    <location>
        <begin position="19"/>
        <end position="37"/>
    </location>
</feature>